<evidence type="ECO:0000256" key="2">
    <source>
        <dbReference type="ARBA" id="ARBA00022540"/>
    </source>
</evidence>
<comment type="caution">
    <text evidence="5">The sequence shown here is derived from an EMBL/GenBank/DDBJ whole genome shotgun (WGS) entry which is preliminary data.</text>
</comment>
<dbReference type="GO" id="GO:0003729">
    <property type="term" value="F:mRNA binding"/>
    <property type="evidence" value="ECO:0007669"/>
    <property type="project" value="TreeGrafter"/>
</dbReference>
<keyword evidence="6" id="KW-1185">Reference proteome</keyword>
<reference evidence="5" key="1">
    <citation type="submission" date="2021-01" db="EMBL/GenBank/DDBJ databases">
        <authorList>
            <person name="Eckstrom K.M.E."/>
        </authorList>
    </citation>
    <scope>NUCLEOTIDE SEQUENCE</scope>
    <source>
        <strain evidence="5">UVCC 0001</strain>
    </source>
</reference>
<organism evidence="5 6">
    <name type="scientific">Prototheca wickerhamii</name>
    <dbReference type="NCBI Taxonomy" id="3111"/>
    <lineage>
        <taxon>Eukaryota</taxon>
        <taxon>Viridiplantae</taxon>
        <taxon>Chlorophyta</taxon>
        <taxon>core chlorophytes</taxon>
        <taxon>Trebouxiophyceae</taxon>
        <taxon>Chlorellales</taxon>
        <taxon>Chlorellaceae</taxon>
        <taxon>Prototheca</taxon>
    </lineage>
</organism>
<dbReference type="Proteomes" id="UP001255856">
    <property type="component" value="Unassembled WGS sequence"/>
</dbReference>
<dbReference type="PANTHER" id="PTHR23001:SF3">
    <property type="entry name" value="EUKARYOTIC TRANSLATION INITIATION FACTOR 2 SUBUNIT 2"/>
    <property type="match status" value="1"/>
</dbReference>
<dbReference type="InterPro" id="IPR002735">
    <property type="entry name" value="Transl_init_fac_IF2/IF5_dom"/>
</dbReference>
<dbReference type="Pfam" id="PF01873">
    <property type="entry name" value="eIF-5_eIF-2B"/>
    <property type="match status" value="1"/>
</dbReference>
<evidence type="ECO:0000256" key="1">
    <source>
        <dbReference type="ARBA" id="ARBA00010397"/>
    </source>
</evidence>
<keyword evidence="3" id="KW-0648">Protein biosynthesis</keyword>
<dbReference type="InterPro" id="IPR045196">
    <property type="entry name" value="IF2/IF5"/>
</dbReference>
<comment type="similarity">
    <text evidence="1">Belongs to the eIF-2-beta/eIF-5 family.</text>
</comment>
<evidence type="ECO:0000256" key="3">
    <source>
        <dbReference type="ARBA" id="ARBA00022917"/>
    </source>
</evidence>
<proteinExistence type="inferred from homology"/>
<keyword evidence="2" id="KW-0396">Initiation factor</keyword>
<dbReference type="GO" id="GO:0003743">
    <property type="term" value="F:translation initiation factor activity"/>
    <property type="evidence" value="ECO:0007669"/>
    <property type="project" value="UniProtKB-KW"/>
</dbReference>
<dbReference type="Gene3D" id="3.30.30.170">
    <property type="match status" value="1"/>
</dbReference>
<dbReference type="AlphaFoldDB" id="A0AAD9MHN6"/>
<dbReference type="InterPro" id="IPR016190">
    <property type="entry name" value="Transl_init_fac_IF2/IF5_Zn-bd"/>
</dbReference>
<protein>
    <recommendedName>
        <fullName evidence="4">Translation initiation factor IF2/IF5 domain-containing protein</fullName>
    </recommendedName>
</protein>
<gene>
    <name evidence="5" type="ORF">QBZ16_004736</name>
</gene>
<name>A0AAD9MHN6_PROWI</name>
<dbReference type="GO" id="GO:0005850">
    <property type="term" value="C:eukaryotic translation initiation factor 2 complex"/>
    <property type="evidence" value="ECO:0007669"/>
    <property type="project" value="TreeGrafter"/>
</dbReference>
<dbReference type="SUPFAM" id="SSF75689">
    <property type="entry name" value="Zinc-binding domain of translation initiation factor 2 beta"/>
    <property type="match status" value="1"/>
</dbReference>
<dbReference type="GO" id="GO:0031369">
    <property type="term" value="F:translation initiation factor binding"/>
    <property type="evidence" value="ECO:0007669"/>
    <property type="project" value="TreeGrafter"/>
</dbReference>
<feature type="domain" description="Translation initiation factor IF2/IF5" evidence="4">
    <location>
        <begin position="2"/>
        <end position="35"/>
    </location>
</feature>
<evidence type="ECO:0000313" key="5">
    <source>
        <dbReference type="EMBL" id="KAK2077102.1"/>
    </source>
</evidence>
<sequence>MHRYVLCSSCKSPDTLLDRDASTRIMFMRCQQCGASRTVSAIKSGFQARTVSRKSQLKG</sequence>
<evidence type="ECO:0000313" key="6">
    <source>
        <dbReference type="Proteomes" id="UP001255856"/>
    </source>
</evidence>
<accession>A0AAD9MHN6</accession>
<dbReference type="GO" id="GO:0001731">
    <property type="term" value="P:formation of translation preinitiation complex"/>
    <property type="evidence" value="ECO:0007669"/>
    <property type="project" value="TreeGrafter"/>
</dbReference>
<evidence type="ECO:0000259" key="4">
    <source>
        <dbReference type="Pfam" id="PF01873"/>
    </source>
</evidence>
<dbReference type="EMBL" id="JASFZW010000007">
    <property type="protein sequence ID" value="KAK2077102.1"/>
    <property type="molecule type" value="Genomic_DNA"/>
</dbReference>
<dbReference type="PANTHER" id="PTHR23001">
    <property type="entry name" value="EUKARYOTIC TRANSLATION INITIATION FACTOR"/>
    <property type="match status" value="1"/>
</dbReference>